<dbReference type="EMBL" id="CAKMNS010000054">
    <property type="protein sequence ID" value="CAH1275952.1"/>
    <property type="molecule type" value="Genomic_DNA"/>
</dbReference>
<dbReference type="PANTHER" id="PTHR16212">
    <property type="entry name" value="FOCADHESIN FAMILY MEMBER"/>
    <property type="match status" value="1"/>
</dbReference>
<name>A0A8S4MLK6_BRALA</name>
<protein>
    <submittedName>
        <fullName evidence="1">FOCAD protein</fullName>
    </submittedName>
</protein>
<comment type="caution">
    <text evidence="1">The sequence shown here is derived from an EMBL/GenBank/DDBJ whole genome shotgun (WGS) entry which is preliminary data.</text>
</comment>
<reference evidence="1" key="1">
    <citation type="submission" date="2022-01" db="EMBL/GenBank/DDBJ databases">
        <authorList>
            <person name="Braso-Vives M."/>
        </authorList>
    </citation>
    <scope>NUCLEOTIDE SEQUENCE</scope>
</reference>
<dbReference type="GO" id="GO:0060147">
    <property type="term" value="P:regulation of post-transcriptional gene silencing"/>
    <property type="evidence" value="ECO:0007669"/>
    <property type="project" value="InterPro"/>
</dbReference>
<proteinExistence type="predicted"/>
<dbReference type="Proteomes" id="UP000838412">
    <property type="component" value="Unassembled WGS sequence"/>
</dbReference>
<dbReference type="AlphaFoldDB" id="A0A8S4MLK6"/>
<evidence type="ECO:0000313" key="1">
    <source>
        <dbReference type="EMBL" id="CAH1275952.1"/>
    </source>
</evidence>
<gene>
    <name evidence="1" type="primary">FOCAD</name>
    <name evidence="1" type="ORF">BLAG_LOCUS25771</name>
</gene>
<sequence>MEKTTQTSSCEDKAKWLQTHYEWDAKYRVGANRGKNASRVTVSEVRDVLRGNFGYISCQNAGSIVAKAFPGCKKERSYNQGKCYYGIRKIRTTESPTSRNGGVFSPTTSQWCQQAQLRQLETENETLRTKVPFQHTEWSRLLPLPQAWAAFMDRVYHAVLEGRRAELEMQQKHQTDTEEEVKYKQDIAWLWVRDKLVDIIKTASVGNPTAQANSVLAVAGLAGTVMKYMASLGAEATRIQQEASEHNSCPHWLGMLTDLLMCVADSKYKPKGRTLGLFQQESRGGAPSCSMLARACSSLAFSQFIPVLVTNNVERIRHMIRILVSGLPGQPQADESSAVVFCHGVGLGMVLARCSIAYKYFDYPCQTVV</sequence>
<accession>A0A8S4MLK6</accession>
<dbReference type="OrthoDB" id="6125419at2759"/>
<keyword evidence="2" id="KW-1185">Reference proteome</keyword>
<organism evidence="1 2">
    <name type="scientific">Branchiostoma lanceolatum</name>
    <name type="common">Common lancelet</name>
    <name type="synonym">Amphioxus lanceolatum</name>
    <dbReference type="NCBI Taxonomy" id="7740"/>
    <lineage>
        <taxon>Eukaryota</taxon>
        <taxon>Metazoa</taxon>
        <taxon>Chordata</taxon>
        <taxon>Cephalochordata</taxon>
        <taxon>Leptocardii</taxon>
        <taxon>Amphioxiformes</taxon>
        <taxon>Branchiostomatidae</taxon>
        <taxon>Branchiostoma</taxon>
    </lineage>
</organism>
<dbReference type="InterPro" id="IPR045163">
    <property type="entry name" value="Focadhesin/RST1"/>
</dbReference>
<dbReference type="PANTHER" id="PTHR16212:SF4">
    <property type="entry name" value="FOCADHESIN"/>
    <property type="match status" value="1"/>
</dbReference>
<evidence type="ECO:0000313" key="2">
    <source>
        <dbReference type="Proteomes" id="UP000838412"/>
    </source>
</evidence>